<evidence type="ECO:0000313" key="1">
    <source>
        <dbReference type="EMBL" id="EDS13481.1"/>
    </source>
</evidence>
<comment type="caution">
    <text evidence="1">The sequence shown here is derived from an EMBL/GenBank/DDBJ whole genome shotgun (WGS) entry which is preliminary data.</text>
</comment>
<protein>
    <submittedName>
        <fullName evidence="1">Uncharacterized protein</fullName>
    </submittedName>
</protein>
<accession>B0NVX9</accession>
<gene>
    <name evidence="1" type="ORF">BACSTE_03662</name>
</gene>
<proteinExistence type="predicted"/>
<reference evidence="1 2" key="2">
    <citation type="submission" date="2007-11" db="EMBL/GenBank/DDBJ databases">
        <authorList>
            <person name="Fulton L."/>
            <person name="Clifton S."/>
            <person name="Fulton B."/>
            <person name="Xu J."/>
            <person name="Minx P."/>
            <person name="Pepin K.H."/>
            <person name="Johnson M."/>
            <person name="Thiruvilangam P."/>
            <person name="Bhonagiri V."/>
            <person name="Nash W.E."/>
            <person name="Mardis E.R."/>
            <person name="Wilson R.K."/>
        </authorList>
    </citation>
    <scope>NUCLEOTIDE SEQUENCE [LARGE SCALE GENOMIC DNA]</scope>
    <source>
        <strain evidence="1 2">ATCC 43183</strain>
    </source>
</reference>
<evidence type="ECO:0000313" key="2">
    <source>
        <dbReference type="Proteomes" id="UP000004713"/>
    </source>
</evidence>
<name>B0NVX9_BACSE</name>
<reference evidence="1 2" key="1">
    <citation type="submission" date="2007-11" db="EMBL/GenBank/DDBJ databases">
        <title>Draft genome sequence of Bacteroides stercoris(ATCC 43183).</title>
        <authorList>
            <person name="Sudarsanam P."/>
            <person name="Ley R."/>
            <person name="Guruge J."/>
            <person name="Turnbaugh P.J."/>
            <person name="Mahowald M."/>
            <person name="Liep D."/>
            <person name="Gordon J."/>
        </authorList>
    </citation>
    <scope>NUCLEOTIDE SEQUENCE [LARGE SCALE GENOMIC DNA]</scope>
    <source>
        <strain evidence="1 2">ATCC 43183</strain>
    </source>
</reference>
<organism evidence="1 2">
    <name type="scientific">Bacteroides stercoris ATCC 43183</name>
    <dbReference type="NCBI Taxonomy" id="449673"/>
    <lineage>
        <taxon>Bacteria</taxon>
        <taxon>Pseudomonadati</taxon>
        <taxon>Bacteroidota</taxon>
        <taxon>Bacteroidia</taxon>
        <taxon>Bacteroidales</taxon>
        <taxon>Bacteroidaceae</taxon>
        <taxon>Bacteroides</taxon>
    </lineage>
</organism>
<dbReference type="Proteomes" id="UP000004713">
    <property type="component" value="Unassembled WGS sequence"/>
</dbReference>
<dbReference type="AlphaFoldDB" id="B0NVX9"/>
<sequence length="54" mass="6314">MYLKIIRLTTTLHSTNLIKICKNQHTKKTPILADKTNGNDLLFNRKLPKEKDYS</sequence>
<dbReference type="HOGENOM" id="CLU_3040599_0_0_10"/>
<dbReference type="EMBL" id="ABFZ02000023">
    <property type="protein sequence ID" value="EDS13481.1"/>
    <property type="molecule type" value="Genomic_DNA"/>
</dbReference>